<dbReference type="GO" id="GO:0005737">
    <property type="term" value="C:cytoplasm"/>
    <property type="evidence" value="ECO:0007669"/>
    <property type="project" value="TreeGrafter"/>
</dbReference>
<dbReference type="InterPro" id="IPR036047">
    <property type="entry name" value="F-box-like_dom_sf"/>
</dbReference>
<dbReference type="eggNOG" id="ENOG502QT73">
    <property type="taxonomic scope" value="Eukaryota"/>
</dbReference>
<dbReference type="PROSITE" id="PS50181">
    <property type="entry name" value="FBOX"/>
    <property type="match status" value="1"/>
</dbReference>
<dbReference type="Proteomes" id="UP000011518">
    <property type="component" value="Unassembled WGS sequence"/>
</dbReference>
<dbReference type="AlphaFoldDB" id="L8Y0D9"/>
<evidence type="ECO:0000313" key="4">
    <source>
        <dbReference type="EMBL" id="ELV09672.1"/>
    </source>
</evidence>
<evidence type="ECO:0000313" key="5">
    <source>
        <dbReference type="Proteomes" id="UP000011518"/>
    </source>
</evidence>
<dbReference type="InParanoid" id="L8Y0D9"/>
<dbReference type="Gene3D" id="2.130.10.10">
    <property type="entry name" value="YVTN repeat-like/Quinoprotein amine dehydrogenase"/>
    <property type="match status" value="1"/>
</dbReference>
<reference evidence="5" key="2">
    <citation type="journal article" date="2013" name="Nat. Commun.">
        <title>Genome of the Chinese tree shrew.</title>
        <authorList>
            <person name="Fan Y."/>
            <person name="Huang Z.Y."/>
            <person name="Cao C.C."/>
            <person name="Chen C.S."/>
            <person name="Chen Y.X."/>
            <person name="Fan D.D."/>
            <person name="He J."/>
            <person name="Hou H.L."/>
            <person name="Hu L."/>
            <person name="Hu X.T."/>
            <person name="Jiang X.T."/>
            <person name="Lai R."/>
            <person name="Lang Y.S."/>
            <person name="Liang B."/>
            <person name="Liao S.G."/>
            <person name="Mu D."/>
            <person name="Ma Y.Y."/>
            <person name="Niu Y.Y."/>
            <person name="Sun X.Q."/>
            <person name="Xia J.Q."/>
            <person name="Xiao J."/>
            <person name="Xiong Z.Q."/>
            <person name="Xu L."/>
            <person name="Yang L."/>
            <person name="Zhang Y."/>
            <person name="Zhao W."/>
            <person name="Zhao X.D."/>
            <person name="Zheng Y.T."/>
            <person name="Zhou J.M."/>
            <person name="Zhu Y.B."/>
            <person name="Zhang G.J."/>
            <person name="Wang J."/>
            <person name="Yao Y.G."/>
        </authorList>
    </citation>
    <scope>NUCLEOTIDE SEQUENCE [LARGE SCALE GENOMIC DNA]</scope>
</reference>
<keyword evidence="5" id="KW-1185">Reference proteome</keyword>
<dbReference type="CDD" id="cd22137">
    <property type="entry name" value="F-box_FBXW12"/>
    <property type="match status" value="1"/>
</dbReference>
<dbReference type="SUPFAM" id="SSF50978">
    <property type="entry name" value="WD40 repeat-like"/>
    <property type="match status" value="1"/>
</dbReference>
<dbReference type="SUPFAM" id="SSF81383">
    <property type="entry name" value="F-box domain"/>
    <property type="match status" value="1"/>
</dbReference>
<dbReference type="PANTHER" id="PTHR46550">
    <property type="entry name" value="F-BOX ONLY PROTEIN 3"/>
    <property type="match status" value="1"/>
</dbReference>
<dbReference type="STRING" id="246437.L8Y0D9"/>
<gene>
    <name evidence="4" type="ORF">TREES_T100002389</name>
</gene>
<evidence type="ECO:0000259" key="3">
    <source>
        <dbReference type="PROSITE" id="PS50181"/>
    </source>
</evidence>
<dbReference type="InterPro" id="IPR036322">
    <property type="entry name" value="WD40_repeat_dom_sf"/>
</dbReference>
<protein>
    <submittedName>
        <fullName evidence="4">F-box/WD repeat-containing protein 12</fullName>
    </submittedName>
</protein>
<dbReference type="InterPro" id="IPR001810">
    <property type="entry name" value="F-box_dom"/>
</dbReference>
<reference evidence="5" key="1">
    <citation type="submission" date="2012-07" db="EMBL/GenBank/DDBJ databases">
        <title>Genome of the Chinese tree shrew, a rising model animal genetically related to primates.</title>
        <authorList>
            <person name="Zhang G."/>
            <person name="Fan Y."/>
            <person name="Yao Y."/>
            <person name="Huang Z."/>
        </authorList>
    </citation>
    <scope>NUCLEOTIDE SEQUENCE [LARGE SCALE GENOMIC DNA]</scope>
</reference>
<proteinExistence type="predicted"/>
<dbReference type="FunCoup" id="L8Y0D9">
    <property type="interactions" value="12"/>
</dbReference>
<dbReference type="SMART" id="SM00256">
    <property type="entry name" value="FBOX"/>
    <property type="match status" value="1"/>
</dbReference>
<dbReference type="Gene3D" id="1.20.1280.50">
    <property type="match status" value="1"/>
</dbReference>
<dbReference type="InterPro" id="IPR015943">
    <property type="entry name" value="WD40/YVTN_repeat-like_dom_sf"/>
</dbReference>
<organism evidence="4 5">
    <name type="scientific">Tupaia chinensis</name>
    <name type="common">Chinese tree shrew</name>
    <name type="synonym">Tupaia belangeri chinensis</name>
    <dbReference type="NCBI Taxonomy" id="246437"/>
    <lineage>
        <taxon>Eukaryota</taxon>
        <taxon>Metazoa</taxon>
        <taxon>Chordata</taxon>
        <taxon>Craniata</taxon>
        <taxon>Vertebrata</taxon>
        <taxon>Euteleostomi</taxon>
        <taxon>Mammalia</taxon>
        <taxon>Eutheria</taxon>
        <taxon>Euarchontoglires</taxon>
        <taxon>Scandentia</taxon>
        <taxon>Tupaiidae</taxon>
        <taxon>Tupaia</taxon>
    </lineage>
</organism>
<dbReference type="Pfam" id="PF12937">
    <property type="entry name" value="F-box-like"/>
    <property type="match status" value="1"/>
</dbReference>
<name>L8Y0D9_TUPCH</name>
<dbReference type="InterPro" id="IPR052121">
    <property type="entry name" value="F-box_SCF_Substrate_Recog"/>
</dbReference>
<feature type="domain" description="F-box" evidence="3">
    <location>
        <begin position="1"/>
        <end position="45"/>
    </location>
</feature>
<dbReference type="PANTHER" id="PTHR46550:SF2">
    <property type="entry name" value="EXPRESSED SEQUENCE C85627-RELATED"/>
    <property type="match status" value="1"/>
</dbReference>
<keyword evidence="2" id="KW-0833">Ubl conjugation pathway</keyword>
<evidence type="ECO:0000256" key="2">
    <source>
        <dbReference type="ARBA" id="ARBA00022786"/>
    </source>
</evidence>
<evidence type="ECO:0000256" key="1">
    <source>
        <dbReference type="ARBA" id="ARBA00004906"/>
    </source>
</evidence>
<accession>L8Y0D9</accession>
<comment type="pathway">
    <text evidence="1">Protein modification; protein ubiquitination.</text>
</comment>
<dbReference type="EMBL" id="KB369979">
    <property type="protein sequence ID" value="ELV09672.1"/>
    <property type="molecule type" value="Genomic_DNA"/>
</dbReference>
<sequence length="496" mass="55831">MGSQLPEVVLVRIFSFLDAHSLLQASQVSKYWNKVAERDHLWRTLCLKRWSFCSAVHQRLDTWTWKQLFFHQRKQERRLTLSQPEDFVCKEASGNLGFLGPMEYLSENGLTMDGKEKSVLCTVSSNRLLYVWDVQEGAILWASPVQKSRIEKLVTLPQMYLVMTVDVEGTIKVWNCQDEDALAALTMPRGCVSVDACLTKDGPFLLVGDSQGDIYTFTVPELKQVSKVTGYQFSVDLLHCSPDKKWVFACGKLQNFTSKVFLMEGLLSGTHQTVPLPFSSCCRACWAPGRDSRITMMCQRGPNRKTGFPTFELLTERTQGKTAIRAEGPGGTRFHAPQTRHPDTGRVSLHVCACVLYETAQQLASFLLSDNLESPNWMGVGTDDMIVFDSGPYLYLSTIGGLIVQRFQDHQGAICSLWVDSLRVLTTSVDNALHVYMWEKGSSYPYLQSCCHLEHRSHGQPSGSYASSVTCDSMSIVRMVSRSRHSSVLMMYSLNM</sequence>